<evidence type="ECO:0000256" key="2">
    <source>
        <dbReference type="ARBA" id="ARBA00022448"/>
    </source>
</evidence>
<dbReference type="Gene3D" id="1.10.3720.10">
    <property type="entry name" value="MetI-like"/>
    <property type="match status" value="1"/>
</dbReference>
<sequence length="312" mass="34807">MKFVFRKLSGLIIALLIVSMLAFLAFEVIPGDPARSILGTEATEAKVQALREEMGLNRPLPQRYGLWLKDFAAGDMGMSYSYQVPVREMIGDKIPITITLTLMGFFFILLFSIPVSLLSVRYENRFVDQFFLILNQVTMSVPPFFVGIIFTVLFGLVFKLFTPGGYVSYTESLTGFLGYLILPSIAIALPKAAMTTKLFRSSLITEMRQDYVRTAMSRGNAPWRVLVHHALKNGILPVITFLGMAIADMIANSIVIEQVFGIPGLGRTLISSISKRDYPVVEAVIVLIAVVILVINVIVDLLYRKLDKRIEI</sequence>
<dbReference type="GO" id="GO:0005886">
    <property type="term" value="C:plasma membrane"/>
    <property type="evidence" value="ECO:0007669"/>
    <property type="project" value="UniProtKB-SubCell"/>
</dbReference>
<evidence type="ECO:0000259" key="8">
    <source>
        <dbReference type="PROSITE" id="PS50928"/>
    </source>
</evidence>
<dbReference type="SUPFAM" id="SSF161098">
    <property type="entry name" value="MetI-like"/>
    <property type="match status" value="1"/>
</dbReference>
<feature type="transmembrane region" description="Helical" evidence="7">
    <location>
        <begin position="176"/>
        <end position="194"/>
    </location>
</feature>
<comment type="similarity">
    <text evidence="7">Belongs to the binding-protein-dependent transport system permease family.</text>
</comment>
<keyword evidence="4 7" id="KW-0812">Transmembrane</keyword>
<gene>
    <name evidence="9" type="ORF">A8806_10522</name>
</gene>
<feature type="transmembrane region" description="Helical" evidence="7">
    <location>
        <begin position="234"/>
        <end position="260"/>
    </location>
</feature>
<keyword evidence="2 7" id="KW-0813">Transport</keyword>
<evidence type="ECO:0000256" key="3">
    <source>
        <dbReference type="ARBA" id="ARBA00022475"/>
    </source>
</evidence>
<dbReference type="PROSITE" id="PS50928">
    <property type="entry name" value="ABC_TM1"/>
    <property type="match status" value="1"/>
</dbReference>
<feature type="transmembrane region" description="Helical" evidence="7">
    <location>
        <begin position="130"/>
        <end position="156"/>
    </location>
</feature>
<feature type="transmembrane region" description="Helical" evidence="7">
    <location>
        <begin position="94"/>
        <end position="118"/>
    </location>
</feature>
<dbReference type="PANTHER" id="PTHR43163">
    <property type="entry name" value="DIPEPTIDE TRANSPORT SYSTEM PERMEASE PROTEIN DPPB-RELATED"/>
    <property type="match status" value="1"/>
</dbReference>
<evidence type="ECO:0000256" key="7">
    <source>
        <dbReference type="RuleBase" id="RU363032"/>
    </source>
</evidence>
<reference evidence="9 10" key="1">
    <citation type="submission" date="2018-05" db="EMBL/GenBank/DDBJ databases">
        <title>The Hungate 1000. A catalogue of reference genomes from the rumen microbiome.</title>
        <authorList>
            <person name="Kelly W."/>
        </authorList>
    </citation>
    <scope>NUCLEOTIDE SEQUENCE [LARGE SCALE GENOMIC DNA]</scope>
    <source>
        <strain evidence="9 10">NLAE-zl-C242</strain>
    </source>
</reference>
<organism evidence="9 10">
    <name type="scientific">Faecalicatena orotica</name>
    <dbReference type="NCBI Taxonomy" id="1544"/>
    <lineage>
        <taxon>Bacteria</taxon>
        <taxon>Bacillati</taxon>
        <taxon>Bacillota</taxon>
        <taxon>Clostridia</taxon>
        <taxon>Lachnospirales</taxon>
        <taxon>Lachnospiraceae</taxon>
        <taxon>Faecalicatena</taxon>
    </lineage>
</organism>
<dbReference type="OrthoDB" id="9806409at2"/>
<dbReference type="InterPro" id="IPR045621">
    <property type="entry name" value="BPD_transp_1_N"/>
</dbReference>
<feature type="domain" description="ABC transmembrane type-1" evidence="8">
    <location>
        <begin position="94"/>
        <end position="299"/>
    </location>
</feature>
<evidence type="ECO:0000313" key="9">
    <source>
        <dbReference type="EMBL" id="PWJ29722.1"/>
    </source>
</evidence>
<dbReference type="Proteomes" id="UP000245845">
    <property type="component" value="Unassembled WGS sequence"/>
</dbReference>
<dbReference type="Pfam" id="PF19300">
    <property type="entry name" value="BPD_transp_1_N"/>
    <property type="match status" value="1"/>
</dbReference>
<keyword evidence="5 7" id="KW-1133">Transmembrane helix</keyword>
<evidence type="ECO:0000256" key="5">
    <source>
        <dbReference type="ARBA" id="ARBA00022989"/>
    </source>
</evidence>
<dbReference type="InterPro" id="IPR000515">
    <property type="entry name" value="MetI-like"/>
</dbReference>
<comment type="caution">
    <text evidence="9">The sequence shown here is derived from an EMBL/GenBank/DDBJ whole genome shotgun (WGS) entry which is preliminary data.</text>
</comment>
<keyword evidence="10" id="KW-1185">Reference proteome</keyword>
<keyword evidence="6 7" id="KW-0472">Membrane</keyword>
<dbReference type="InterPro" id="IPR035906">
    <property type="entry name" value="MetI-like_sf"/>
</dbReference>
<feature type="transmembrane region" description="Helical" evidence="7">
    <location>
        <begin position="280"/>
        <end position="303"/>
    </location>
</feature>
<dbReference type="PANTHER" id="PTHR43163:SF6">
    <property type="entry name" value="DIPEPTIDE TRANSPORT SYSTEM PERMEASE PROTEIN DPPB-RELATED"/>
    <property type="match status" value="1"/>
</dbReference>
<dbReference type="EMBL" id="QGDL01000005">
    <property type="protein sequence ID" value="PWJ29722.1"/>
    <property type="molecule type" value="Genomic_DNA"/>
</dbReference>
<evidence type="ECO:0000256" key="6">
    <source>
        <dbReference type="ARBA" id="ARBA00023136"/>
    </source>
</evidence>
<dbReference type="RefSeq" id="WP_109730873.1">
    <property type="nucleotide sequence ID" value="NZ_BAAACK010000018.1"/>
</dbReference>
<keyword evidence="3" id="KW-1003">Cell membrane</keyword>
<evidence type="ECO:0000256" key="1">
    <source>
        <dbReference type="ARBA" id="ARBA00004651"/>
    </source>
</evidence>
<name>A0A2Y9BD37_9FIRM</name>
<protein>
    <submittedName>
        <fullName evidence="9">Peptide/nickel transport system permease protein/oligopeptide transport system permease protein</fullName>
    </submittedName>
</protein>
<dbReference type="CDD" id="cd06261">
    <property type="entry name" value="TM_PBP2"/>
    <property type="match status" value="1"/>
</dbReference>
<dbReference type="Pfam" id="PF00528">
    <property type="entry name" value="BPD_transp_1"/>
    <property type="match status" value="1"/>
</dbReference>
<proteinExistence type="inferred from homology"/>
<accession>A0A2Y9BD37</accession>
<comment type="subcellular location">
    <subcellularLocation>
        <location evidence="1 7">Cell membrane</location>
        <topology evidence="1 7">Multi-pass membrane protein</topology>
    </subcellularLocation>
</comment>
<evidence type="ECO:0000256" key="4">
    <source>
        <dbReference type="ARBA" id="ARBA00022692"/>
    </source>
</evidence>
<dbReference type="GO" id="GO:0055085">
    <property type="term" value="P:transmembrane transport"/>
    <property type="evidence" value="ECO:0007669"/>
    <property type="project" value="InterPro"/>
</dbReference>
<dbReference type="AlphaFoldDB" id="A0A2Y9BD37"/>
<evidence type="ECO:0000313" key="10">
    <source>
        <dbReference type="Proteomes" id="UP000245845"/>
    </source>
</evidence>